<dbReference type="InterPro" id="IPR036977">
    <property type="entry name" value="DNA_primase_Znf_CHC2"/>
</dbReference>
<protein>
    <recommendedName>
        <fullName evidence="3">Zinc finger CHC2-type domain-containing protein</fullName>
    </recommendedName>
</protein>
<sequence>METKAMDLQKLEKANSIIQVAIELGIKVQGNMGKCFKTDRHVLDGEKPTLFFNLAKNTFHCRECQDVGGTVFDLVCQYRGWERQKAIEWLAHRVEFDEATKKLYHGKGRKKLPLYDNSK</sequence>
<proteinExistence type="predicted"/>
<evidence type="ECO:0008006" key="3">
    <source>
        <dbReference type="Google" id="ProtNLM"/>
    </source>
</evidence>
<dbReference type="AlphaFoldDB" id="A0A9D6UZX9"/>
<dbReference type="Gene3D" id="3.90.580.10">
    <property type="entry name" value="Zinc finger, CHC2-type domain"/>
    <property type="match status" value="1"/>
</dbReference>
<accession>A0A9D6UZX9</accession>
<name>A0A9D6UZX9_9BACT</name>
<dbReference type="SUPFAM" id="SSF57783">
    <property type="entry name" value="Zinc beta-ribbon"/>
    <property type="match status" value="1"/>
</dbReference>
<dbReference type="GO" id="GO:0003677">
    <property type="term" value="F:DNA binding"/>
    <property type="evidence" value="ECO:0007669"/>
    <property type="project" value="InterPro"/>
</dbReference>
<dbReference type="EMBL" id="JACRDE010000050">
    <property type="protein sequence ID" value="MBI5248193.1"/>
    <property type="molecule type" value="Genomic_DNA"/>
</dbReference>
<organism evidence="1 2">
    <name type="scientific">Desulfomonile tiedjei</name>
    <dbReference type="NCBI Taxonomy" id="2358"/>
    <lineage>
        <taxon>Bacteria</taxon>
        <taxon>Pseudomonadati</taxon>
        <taxon>Thermodesulfobacteriota</taxon>
        <taxon>Desulfomonilia</taxon>
        <taxon>Desulfomonilales</taxon>
        <taxon>Desulfomonilaceae</taxon>
        <taxon>Desulfomonile</taxon>
    </lineage>
</organism>
<comment type="caution">
    <text evidence="1">The sequence shown here is derived from an EMBL/GenBank/DDBJ whole genome shotgun (WGS) entry which is preliminary data.</text>
</comment>
<dbReference type="GO" id="GO:0008270">
    <property type="term" value="F:zinc ion binding"/>
    <property type="evidence" value="ECO:0007669"/>
    <property type="project" value="InterPro"/>
</dbReference>
<evidence type="ECO:0000313" key="1">
    <source>
        <dbReference type="EMBL" id="MBI5248193.1"/>
    </source>
</evidence>
<gene>
    <name evidence="1" type="ORF">HY912_01750</name>
</gene>
<dbReference type="Proteomes" id="UP000807825">
    <property type="component" value="Unassembled WGS sequence"/>
</dbReference>
<evidence type="ECO:0000313" key="2">
    <source>
        <dbReference type="Proteomes" id="UP000807825"/>
    </source>
</evidence>
<dbReference type="GO" id="GO:0006260">
    <property type="term" value="P:DNA replication"/>
    <property type="evidence" value="ECO:0007669"/>
    <property type="project" value="InterPro"/>
</dbReference>
<reference evidence="1" key="1">
    <citation type="submission" date="2020-07" db="EMBL/GenBank/DDBJ databases">
        <title>Huge and variable diversity of episymbiotic CPR bacteria and DPANN archaea in groundwater ecosystems.</title>
        <authorList>
            <person name="He C.Y."/>
            <person name="Keren R."/>
            <person name="Whittaker M."/>
            <person name="Farag I.F."/>
            <person name="Doudna J."/>
            <person name="Cate J.H.D."/>
            <person name="Banfield J.F."/>
        </authorList>
    </citation>
    <scope>NUCLEOTIDE SEQUENCE</scope>
    <source>
        <strain evidence="1">NC_groundwater_1664_Pr3_B-0.1um_52_9</strain>
    </source>
</reference>